<evidence type="ECO:0000256" key="2">
    <source>
        <dbReference type="ARBA" id="ARBA00022741"/>
    </source>
</evidence>
<gene>
    <name evidence="10" type="ORF">Aglo03_19890</name>
</gene>
<dbReference type="PANTHER" id="PTHR43788:SF8">
    <property type="entry name" value="DNA-BINDING PROTEIN SMUBP-2"/>
    <property type="match status" value="1"/>
</dbReference>
<keyword evidence="5" id="KW-0067">ATP-binding</keyword>
<comment type="similarity">
    <text evidence="1">Belongs to the DNA2/NAM7 helicase family.</text>
</comment>
<accession>A0A9W6V9P4</accession>
<dbReference type="Pfam" id="PF00656">
    <property type="entry name" value="Peptidase_C14"/>
    <property type="match status" value="1"/>
</dbReference>
<dbReference type="GO" id="GO:0043139">
    <property type="term" value="F:5'-3' DNA helicase activity"/>
    <property type="evidence" value="ECO:0007669"/>
    <property type="project" value="TreeGrafter"/>
</dbReference>
<dbReference type="Gene3D" id="3.40.50.1460">
    <property type="match status" value="1"/>
</dbReference>
<dbReference type="InterPro" id="IPR029030">
    <property type="entry name" value="Caspase-like_dom_sf"/>
</dbReference>
<evidence type="ECO:0000259" key="8">
    <source>
        <dbReference type="Pfam" id="PF13086"/>
    </source>
</evidence>
<dbReference type="InterPro" id="IPR027417">
    <property type="entry name" value="P-loop_NTPase"/>
</dbReference>
<evidence type="ECO:0000313" key="11">
    <source>
        <dbReference type="Proteomes" id="UP001165042"/>
    </source>
</evidence>
<evidence type="ECO:0000256" key="4">
    <source>
        <dbReference type="ARBA" id="ARBA00022806"/>
    </source>
</evidence>
<organism evidence="10 11">
    <name type="scientific">Actinokineospora globicatena</name>
    <dbReference type="NCBI Taxonomy" id="103729"/>
    <lineage>
        <taxon>Bacteria</taxon>
        <taxon>Bacillati</taxon>
        <taxon>Actinomycetota</taxon>
        <taxon>Actinomycetes</taxon>
        <taxon>Pseudonocardiales</taxon>
        <taxon>Pseudonocardiaceae</taxon>
        <taxon>Actinokineospora</taxon>
    </lineage>
</organism>
<feature type="compositionally biased region" description="Basic and acidic residues" evidence="6">
    <location>
        <begin position="281"/>
        <end position="294"/>
    </location>
</feature>
<evidence type="ECO:0000256" key="6">
    <source>
        <dbReference type="SAM" id="MobiDB-lite"/>
    </source>
</evidence>
<dbReference type="Gene3D" id="3.40.50.300">
    <property type="entry name" value="P-loop containing nucleotide triphosphate hydrolases"/>
    <property type="match status" value="3"/>
</dbReference>
<name>A0A9W6V9P4_9PSEU</name>
<reference evidence="10" key="1">
    <citation type="submission" date="2023-02" db="EMBL/GenBank/DDBJ databases">
        <title>Actinokineospora globicatena NBRC 15670.</title>
        <authorList>
            <person name="Ichikawa N."/>
            <person name="Sato H."/>
            <person name="Tonouchi N."/>
        </authorList>
    </citation>
    <scope>NUCLEOTIDE SEQUENCE</scope>
    <source>
        <strain evidence="10">NBRC 15670</strain>
    </source>
</reference>
<keyword evidence="4 10" id="KW-0347">Helicase</keyword>
<keyword evidence="11" id="KW-1185">Reference proteome</keyword>
<dbReference type="GO" id="GO:0006508">
    <property type="term" value="P:proteolysis"/>
    <property type="evidence" value="ECO:0007669"/>
    <property type="project" value="InterPro"/>
</dbReference>
<feature type="domain" description="DNA2/NAM7 helicase-like C-terminal" evidence="9">
    <location>
        <begin position="1215"/>
        <end position="1334"/>
    </location>
</feature>
<evidence type="ECO:0000256" key="1">
    <source>
        <dbReference type="ARBA" id="ARBA00007913"/>
    </source>
</evidence>
<dbReference type="InterPro" id="IPR041677">
    <property type="entry name" value="DNA2/NAM7_AAA_11"/>
</dbReference>
<dbReference type="SUPFAM" id="SSF52129">
    <property type="entry name" value="Caspase-like"/>
    <property type="match status" value="1"/>
</dbReference>
<evidence type="ECO:0000313" key="10">
    <source>
        <dbReference type="EMBL" id="GLW91173.1"/>
    </source>
</evidence>
<dbReference type="NCBIfam" id="NF047832">
    <property type="entry name" value="caspase_w_EACC1"/>
    <property type="match status" value="1"/>
</dbReference>
<evidence type="ECO:0000256" key="3">
    <source>
        <dbReference type="ARBA" id="ARBA00022801"/>
    </source>
</evidence>
<dbReference type="RefSeq" id="WP_285609722.1">
    <property type="nucleotide sequence ID" value="NZ_BSSD01000002.1"/>
</dbReference>
<dbReference type="InterPro" id="IPR011600">
    <property type="entry name" value="Pept_C14_caspase"/>
</dbReference>
<dbReference type="PANTHER" id="PTHR43788">
    <property type="entry name" value="DNA2/NAM7 HELICASE FAMILY MEMBER"/>
    <property type="match status" value="1"/>
</dbReference>
<feature type="domain" description="DNA2/NAM7 helicase helicase" evidence="8">
    <location>
        <begin position="1057"/>
        <end position="1117"/>
    </location>
</feature>
<dbReference type="EMBL" id="BSSD01000002">
    <property type="protein sequence ID" value="GLW91173.1"/>
    <property type="molecule type" value="Genomic_DNA"/>
</dbReference>
<feature type="domain" description="Peptidase C14 caspase" evidence="7">
    <location>
        <begin position="75"/>
        <end position="219"/>
    </location>
</feature>
<dbReference type="GO" id="GO:0004197">
    <property type="term" value="F:cysteine-type endopeptidase activity"/>
    <property type="evidence" value="ECO:0007669"/>
    <property type="project" value="InterPro"/>
</dbReference>
<dbReference type="Pfam" id="PF13087">
    <property type="entry name" value="AAA_12"/>
    <property type="match status" value="1"/>
</dbReference>
<proteinExistence type="inferred from homology"/>
<sequence>MARPWLPGAGESRVVLLGASDYASPELGDIAAVRGNLASLRDRLTAPGTGLLDPRHCLVEGLDRPTTLAGVGTVLGRAAAEATDVLVVYYAGHGLLDDDGTLHLALSDTDQANLPYTGIPVSRIKQDLGQARARVRVLILDCCFSGRAIAAMATPAALVAGQLDLTGTYTLTSSSATSPSHAPPGARHTAFTDALLSALAEPEPLTLDGIYEHVRDRLDGLGLPAPQRRATNTAGNVVLVRGSAPGTFTSEAPPEQPPSPDSLLAQVLAAANARSVPTPAHESRVARVRTTERGGPDEERARVIDFWNTVELFSPNKVAKVDDNEVFAVVPGQPLPWEPGHWLARRTLAANKTWRHQVYLGVHDLDPVLDVLQSVFPTAADDLGERPRGTSALASFIVTGQGRPLLDSPVLSGCAWATGRLLRPGPDTPGWLHGLGKTTDEFTALFEKLVLRPPNEVRAAVDAGRPFEVTQVMGEDLLARCLRIVEDLVHLDGKVPHGAISVRSHVVSERDAHDTEGTDFLNSLIAEDLSRVAKAAKKGEVGAALKAYLRPDEDIDRARRVDIRERVDVLFDRSAPAHVPLGRWPEEQSRSLALGQQLAVAAAVGTDDPVLAVNGPPGTGKTTMLRDLTAALLVERAKVLAGLADPRAAFTGESHRWVVDEYTRRVHVLRPELTGFEMVVASSNNTAVENVTDEMPGRDAIDDQWRDAAADLDYFAGTASALLAQESTTQDVTAAWALLSARLGNKKNRQRFVRTFWFRTPPPQPRDTPDDVRWRHARSGLKVILDEYERTTPPRWADAVAEFQRVLGRAQTLAAEREQVFQAIRSKPGLEDAVRGARESVVAAEGYHQGLGEQLARVQSSFQQWNDERARLVTSRAEHRQFRPGFLEWLVTWGRSLREWREKDELLAEQIAAAELAWSQARDEAVRLSGAADVARAAVDTAQDAVRAREADLAEVVRELAESQTALGEHFPDITWFTDHRRRELLAPWTDPQWNASRTEVFLAALRLHKVFLWHNAFVMRQSLNGAMDVLLGKAPRDLPAEVALTAWQSLFLVVPVVSTTFSSFARMFAHLRAEALGWLLVDEAGQATPQSAVGALWRARRAVVVGDPLQLEPVVATPVRVEQAIRAEAGVDEQWLTTRNSVQRVADRLAPLGTSLPGEDGLTWVGTPLTVHRRCDDPMFSIANDIAYAGFMIHATGRAQSAAFAARFPNLPESKWIDVDATTSDGHWVPREGENLDRVLAALQQMGVDMGQVLLVSPFRAVANRLQERQARYRGLVAGTIHVAQGKQADIVILVLGGKPTNAAARRWAAAKPNLLNVAASRAKRRLYVIGNHRLWFGERHFDVLARSLPLSQAAIRG</sequence>
<dbReference type="Pfam" id="PF13086">
    <property type="entry name" value="AAA_11"/>
    <property type="match status" value="1"/>
</dbReference>
<keyword evidence="3" id="KW-0378">Hydrolase</keyword>
<evidence type="ECO:0000259" key="7">
    <source>
        <dbReference type="Pfam" id="PF00656"/>
    </source>
</evidence>
<dbReference type="Proteomes" id="UP001165042">
    <property type="component" value="Unassembled WGS sequence"/>
</dbReference>
<protein>
    <submittedName>
        <fullName evidence="10">DNA helicase</fullName>
    </submittedName>
</protein>
<feature type="region of interest" description="Disordered" evidence="6">
    <location>
        <begin position="273"/>
        <end position="294"/>
    </location>
</feature>
<dbReference type="GO" id="GO:0005524">
    <property type="term" value="F:ATP binding"/>
    <property type="evidence" value="ECO:0007669"/>
    <property type="project" value="UniProtKB-KW"/>
</dbReference>
<evidence type="ECO:0000256" key="5">
    <source>
        <dbReference type="ARBA" id="ARBA00022840"/>
    </source>
</evidence>
<dbReference type="InterPro" id="IPR041679">
    <property type="entry name" value="DNA2/NAM7-like_C"/>
</dbReference>
<dbReference type="InterPro" id="IPR050534">
    <property type="entry name" value="Coronavir_polyprotein_1ab"/>
</dbReference>
<evidence type="ECO:0000259" key="9">
    <source>
        <dbReference type="Pfam" id="PF13087"/>
    </source>
</evidence>
<comment type="caution">
    <text evidence="10">The sequence shown here is derived from an EMBL/GenBank/DDBJ whole genome shotgun (WGS) entry which is preliminary data.</text>
</comment>
<keyword evidence="2" id="KW-0547">Nucleotide-binding</keyword>
<dbReference type="SUPFAM" id="SSF52540">
    <property type="entry name" value="P-loop containing nucleoside triphosphate hydrolases"/>
    <property type="match status" value="1"/>
</dbReference>